<dbReference type="EMBL" id="CM001887">
    <property type="protein sequence ID" value="EOY30441.1"/>
    <property type="molecule type" value="Genomic_DNA"/>
</dbReference>
<evidence type="ECO:0000313" key="6">
    <source>
        <dbReference type="Proteomes" id="UP000026915"/>
    </source>
</evidence>
<feature type="domain" description="LOB" evidence="4">
    <location>
        <begin position="11"/>
        <end position="112"/>
    </location>
</feature>
<dbReference type="Gramene" id="EOY30441">
    <property type="protein sequence ID" value="EOY30441"/>
    <property type="gene ID" value="TCM_037650"/>
</dbReference>
<feature type="compositionally biased region" description="Basic and acidic residues" evidence="3">
    <location>
        <begin position="162"/>
        <end position="172"/>
    </location>
</feature>
<dbReference type="HOGENOM" id="CLU_1162871_0_0_1"/>
<dbReference type="PANTHER" id="PTHR31301">
    <property type="entry name" value="LOB DOMAIN-CONTAINING PROTEIN 4-RELATED"/>
    <property type="match status" value="1"/>
</dbReference>
<dbReference type="eggNOG" id="ENOG502SU0A">
    <property type="taxonomic scope" value="Eukaryota"/>
</dbReference>
<dbReference type="InterPro" id="IPR004883">
    <property type="entry name" value="LOB"/>
</dbReference>
<proteinExistence type="inferred from homology"/>
<evidence type="ECO:0000313" key="5">
    <source>
        <dbReference type="EMBL" id="EOY30441.1"/>
    </source>
</evidence>
<evidence type="ECO:0000256" key="1">
    <source>
        <dbReference type="ARBA" id="ARBA00005474"/>
    </source>
</evidence>
<protein>
    <submittedName>
        <fullName evidence="5">LOB domain-containing protein 22, putative</fullName>
    </submittedName>
</protein>
<dbReference type="Pfam" id="PF03195">
    <property type="entry name" value="LOB"/>
    <property type="match status" value="1"/>
</dbReference>
<name>A0A061GLM3_THECC</name>
<dbReference type="GO" id="GO:0005634">
    <property type="term" value="C:nucleus"/>
    <property type="evidence" value="ECO:0000318"/>
    <property type="project" value="GO_Central"/>
</dbReference>
<feature type="region of interest" description="Disordered" evidence="3">
    <location>
        <begin position="156"/>
        <end position="177"/>
    </location>
</feature>
<dbReference type="GO" id="GO:0001216">
    <property type="term" value="F:DNA-binding transcription activator activity"/>
    <property type="evidence" value="ECO:0000318"/>
    <property type="project" value="GO_Central"/>
</dbReference>
<accession>A0A061GLM3</accession>
<organism evidence="5 6">
    <name type="scientific">Theobroma cacao</name>
    <name type="common">Cacao</name>
    <name type="synonym">Cocoa</name>
    <dbReference type="NCBI Taxonomy" id="3641"/>
    <lineage>
        <taxon>Eukaryota</taxon>
        <taxon>Viridiplantae</taxon>
        <taxon>Streptophyta</taxon>
        <taxon>Embryophyta</taxon>
        <taxon>Tracheophyta</taxon>
        <taxon>Spermatophyta</taxon>
        <taxon>Magnoliopsida</taxon>
        <taxon>eudicotyledons</taxon>
        <taxon>Gunneridae</taxon>
        <taxon>Pentapetalae</taxon>
        <taxon>rosids</taxon>
        <taxon>malvids</taxon>
        <taxon>Malvales</taxon>
        <taxon>Malvaceae</taxon>
        <taxon>Byttnerioideae</taxon>
        <taxon>Theobroma</taxon>
    </lineage>
</organism>
<dbReference type="GO" id="GO:0006355">
    <property type="term" value="P:regulation of DNA-templated transcription"/>
    <property type="evidence" value="ECO:0000318"/>
    <property type="project" value="GO_Central"/>
</dbReference>
<dbReference type="STRING" id="3641.A0A061GLM3"/>
<dbReference type="AlphaFoldDB" id="A0A061GLM3"/>
<reference evidence="5 6" key="1">
    <citation type="journal article" date="2013" name="Genome Biol.">
        <title>The genome sequence of the most widely cultivated cacao type and its use to identify candidate genes regulating pod color.</title>
        <authorList>
            <person name="Motamayor J.C."/>
            <person name="Mockaitis K."/>
            <person name="Schmutz J."/>
            <person name="Haiminen N."/>
            <person name="Iii D.L."/>
            <person name="Cornejo O."/>
            <person name="Findley S.D."/>
            <person name="Zheng P."/>
            <person name="Utro F."/>
            <person name="Royaert S."/>
            <person name="Saski C."/>
            <person name="Jenkins J."/>
            <person name="Podicheti R."/>
            <person name="Zhao M."/>
            <person name="Scheffler B.E."/>
            <person name="Stack J.C."/>
            <person name="Feltus F.A."/>
            <person name="Mustiga G.M."/>
            <person name="Amores F."/>
            <person name="Phillips W."/>
            <person name="Marelli J.P."/>
            <person name="May G.D."/>
            <person name="Shapiro H."/>
            <person name="Ma J."/>
            <person name="Bustamante C.D."/>
            <person name="Schnell R.J."/>
            <person name="Main D."/>
            <person name="Gilbert D."/>
            <person name="Parida L."/>
            <person name="Kuhn D.N."/>
        </authorList>
    </citation>
    <scope>NUCLEOTIDE SEQUENCE [LARGE SCALE GENOMIC DNA]</scope>
    <source>
        <strain evidence="6">cv. Matina 1-6</strain>
    </source>
</reference>
<evidence type="ECO:0000256" key="2">
    <source>
        <dbReference type="SAM" id="Coils"/>
    </source>
</evidence>
<feature type="coiled-coil region" evidence="2">
    <location>
        <begin position="91"/>
        <end position="118"/>
    </location>
</feature>
<comment type="similarity">
    <text evidence="1">Belongs to the LOB domain-containing protein family.</text>
</comment>
<sequence length="239" mass="26569">MNGEGRGGNPPACAACRHHRRRCHQSCELAPYFPASKYDEFKNALKHFGLSNIVKIMSTVRPDQRQAAAESILMEGNARLDHPAHGCLGIIRNLHSLLEIYESELAAVNQQLAVFKASSSSTPQPSQPEIDPLVAKMFNEGDNSRWVNLEADATINSVPSDSRGKQPVRPDEEARDDEADDIFMEKQKTPSFCRPNLLETKGAISVIRISFFLPTAQLFFPAVHLPLTGRRKLDHKLSV</sequence>
<gene>
    <name evidence="5" type="ORF">TCM_037650</name>
</gene>
<dbReference type="InParanoid" id="A0A061GLM3"/>
<dbReference type="Proteomes" id="UP000026915">
    <property type="component" value="Chromosome 9"/>
</dbReference>
<evidence type="ECO:0000259" key="4">
    <source>
        <dbReference type="PROSITE" id="PS50891"/>
    </source>
</evidence>
<dbReference type="PANTHER" id="PTHR31301:SF103">
    <property type="entry name" value="LOB DOMAIN-CONTAINING PROTEIN 5-RELATED"/>
    <property type="match status" value="1"/>
</dbReference>
<keyword evidence="6" id="KW-1185">Reference proteome</keyword>
<evidence type="ECO:0000256" key="3">
    <source>
        <dbReference type="SAM" id="MobiDB-lite"/>
    </source>
</evidence>
<keyword evidence="2" id="KW-0175">Coiled coil</keyword>
<dbReference type="PROSITE" id="PS50891">
    <property type="entry name" value="LOB"/>
    <property type="match status" value="1"/>
</dbReference>